<dbReference type="Pfam" id="PF02321">
    <property type="entry name" value="OEP"/>
    <property type="match status" value="2"/>
</dbReference>
<dbReference type="Proteomes" id="UP000064967">
    <property type="component" value="Chromosome"/>
</dbReference>
<dbReference type="AlphaFoldDB" id="A0A0K1PY54"/>
<feature type="signal peptide" evidence="2">
    <location>
        <begin position="1"/>
        <end position="20"/>
    </location>
</feature>
<evidence type="ECO:0000256" key="1">
    <source>
        <dbReference type="ARBA" id="ARBA00007613"/>
    </source>
</evidence>
<dbReference type="PANTHER" id="PTHR30203">
    <property type="entry name" value="OUTER MEMBRANE CATION EFFLUX PROTEIN"/>
    <property type="match status" value="1"/>
</dbReference>
<dbReference type="InterPro" id="IPR010131">
    <property type="entry name" value="MdtP/NodT-like"/>
</dbReference>
<keyword evidence="2" id="KW-0472">Membrane</keyword>
<dbReference type="KEGG" id="llu:AKJ09_04965"/>
<dbReference type="GO" id="GO:0015562">
    <property type="term" value="F:efflux transmembrane transporter activity"/>
    <property type="evidence" value="ECO:0007669"/>
    <property type="project" value="InterPro"/>
</dbReference>
<comment type="similarity">
    <text evidence="1 2">Belongs to the outer membrane factor (OMF) (TC 1.B.17) family.</text>
</comment>
<keyword evidence="2" id="KW-0812">Transmembrane</keyword>
<evidence type="ECO:0000256" key="2">
    <source>
        <dbReference type="RuleBase" id="RU362097"/>
    </source>
</evidence>
<name>A0A0K1PY54_9BACT</name>
<reference evidence="4 5" key="1">
    <citation type="submission" date="2015-08" db="EMBL/GenBank/DDBJ databases">
        <authorList>
            <person name="Babu N.S."/>
            <person name="Beckwith C.J."/>
            <person name="Beseler K.G."/>
            <person name="Brison A."/>
            <person name="Carone J.V."/>
            <person name="Caskin T.P."/>
            <person name="Diamond M."/>
            <person name="Durham M.E."/>
            <person name="Foxe J.M."/>
            <person name="Go M."/>
            <person name="Henderson B.A."/>
            <person name="Jones I.B."/>
            <person name="McGettigan J.A."/>
            <person name="Micheletti S.J."/>
            <person name="Nasrallah M.E."/>
            <person name="Ortiz D."/>
            <person name="Piller C.R."/>
            <person name="Privatt S.R."/>
            <person name="Schneider S.L."/>
            <person name="Sharp S."/>
            <person name="Smith T.C."/>
            <person name="Stanton J.D."/>
            <person name="Ullery H.E."/>
            <person name="Wilson R.J."/>
            <person name="Serrano M.G."/>
            <person name="Buck G."/>
            <person name="Lee V."/>
            <person name="Wang Y."/>
            <person name="Carvalho R."/>
            <person name="Voegtly L."/>
            <person name="Shi R."/>
            <person name="Duckworth R."/>
            <person name="Johnson A."/>
            <person name="Loviza R."/>
            <person name="Walstead R."/>
            <person name="Shah Z."/>
            <person name="Kiflezghi M."/>
            <person name="Wade K."/>
            <person name="Ball S.L."/>
            <person name="Bradley K.W."/>
            <person name="Asai D.J."/>
            <person name="Bowman C.A."/>
            <person name="Russell D.A."/>
            <person name="Pope W.H."/>
            <person name="Jacobs-Sera D."/>
            <person name="Hendrix R.W."/>
            <person name="Hatfull G.F."/>
        </authorList>
    </citation>
    <scope>NUCLEOTIDE SEQUENCE [LARGE SCALE GENOMIC DNA]</scope>
    <source>
        <strain evidence="4 5">DSM 27648</strain>
    </source>
</reference>
<dbReference type="EMBL" id="CP012333">
    <property type="protein sequence ID" value="AKU98301.1"/>
    <property type="molecule type" value="Genomic_DNA"/>
</dbReference>
<protein>
    <submittedName>
        <fullName evidence="4">RND efflux system, outer membrane lipoprotein, NodT family</fullName>
    </submittedName>
</protein>
<dbReference type="Gene3D" id="1.20.1600.10">
    <property type="entry name" value="Outer membrane efflux proteins (OEP)"/>
    <property type="match status" value="1"/>
</dbReference>
<keyword evidence="5" id="KW-1185">Reference proteome</keyword>
<sequence>MVRLRSLSSVIALAFLCAGAVGCVPSLEGNEPREPNKKALPGSYGDSSGNPEAASAAQKKWGEFFASAELKGLIDTAIKNNQELNIQLQEIIIAQNEAAARKGEYLPKVNAGVGAGLEKTGKWTSQGKSDEANGVPENLGNFQFGLTGTWEVDIWKKLRNAQKAAMLRYLATIEGRNFMVTQIVAELARSYYELIALDAELDILNRNIEIQTNALEVVKLEKQAAKVTELAVQRFEAEVLKNRSRLYDVQQEKVQAENRINFLVGRFPQPVARNAEEFKAPLPAGVGSGLPSQLLENRPDVRQAELQLEASKLDVKAAKAGFYPSLSIDAGVGYRSFNLAHIVTTPESLIYSVAGNLTAPLLNRAAITAQYRSANAMQIQAVLNYEKTVLQAFTDVANQMSMVGNLQKAYDLQQKQVDTLSKSIEISNVLFQSARADYMEVLMTRRDSLDAELELVETKKRQFLAMVNIYQALGGGWRSGS</sequence>
<dbReference type="PANTHER" id="PTHR30203:SF30">
    <property type="entry name" value="OUTER MEMBRANE PROTEIN-RELATED"/>
    <property type="match status" value="1"/>
</dbReference>
<dbReference type="PROSITE" id="PS51257">
    <property type="entry name" value="PROKAR_LIPOPROTEIN"/>
    <property type="match status" value="1"/>
</dbReference>
<evidence type="ECO:0000256" key="3">
    <source>
        <dbReference type="SAM" id="MobiDB-lite"/>
    </source>
</evidence>
<keyword evidence="2" id="KW-1134">Transmembrane beta strand</keyword>
<evidence type="ECO:0000313" key="4">
    <source>
        <dbReference type="EMBL" id="AKU98301.1"/>
    </source>
</evidence>
<comment type="subcellular location">
    <subcellularLocation>
        <location evidence="2">Cell membrane</location>
        <topology evidence="2">Lipid-anchor</topology>
    </subcellularLocation>
</comment>
<dbReference type="NCBIfam" id="TIGR01845">
    <property type="entry name" value="outer_NodT"/>
    <property type="match status" value="1"/>
</dbReference>
<organism evidence="4 5">
    <name type="scientific">Labilithrix luteola</name>
    <dbReference type="NCBI Taxonomy" id="1391654"/>
    <lineage>
        <taxon>Bacteria</taxon>
        <taxon>Pseudomonadati</taxon>
        <taxon>Myxococcota</taxon>
        <taxon>Polyangia</taxon>
        <taxon>Polyangiales</taxon>
        <taxon>Labilitrichaceae</taxon>
        <taxon>Labilithrix</taxon>
    </lineage>
</organism>
<dbReference type="Gene3D" id="2.20.200.10">
    <property type="entry name" value="Outer membrane efflux proteins (OEP)"/>
    <property type="match status" value="1"/>
</dbReference>
<keyword evidence="2" id="KW-0564">Palmitate</keyword>
<feature type="chain" id="PRO_5005392900" evidence="2">
    <location>
        <begin position="21"/>
        <end position="481"/>
    </location>
</feature>
<gene>
    <name evidence="4" type="ORF">AKJ09_04965</name>
</gene>
<evidence type="ECO:0000313" key="5">
    <source>
        <dbReference type="Proteomes" id="UP000064967"/>
    </source>
</evidence>
<dbReference type="InterPro" id="IPR003423">
    <property type="entry name" value="OMP_efflux"/>
</dbReference>
<keyword evidence="2 4" id="KW-0449">Lipoprotein</keyword>
<dbReference type="SUPFAM" id="SSF56954">
    <property type="entry name" value="Outer membrane efflux proteins (OEP)"/>
    <property type="match status" value="1"/>
</dbReference>
<dbReference type="OrthoDB" id="9783163at2"/>
<keyword evidence="2" id="KW-0732">Signal</keyword>
<dbReference type="STRING" id="1391654.AKJ09_04965"/>
<proteinExistence type="inferred from homology"/>
<dbReference type="PATRIC" id="fig|1391654.3.peg.5030"/>
<accession>A0A0K1PY54</accession>
<feature type="region of interest" description="Disordered" evidence="3">
    <location>
        <begin position="27"/>
        <end position="53"/>
    </location>
</feature>
<dbReference type="GO" id="GO:0005886">
    <property type="term" value="C:plasma membrane"/>
    <property type="evidence" value="ECO:0007669"/>
    <property type="project" value="UniProtKB-SubCell"/>
</dbReference>